<keyword evidence="1" id="KW-1133">Transmembrane helix</keyword>
<dbReference type="EMBL" id="KY684084">
    <property type="protein sequence ID" value="ARF09208.1"/>
    <property type="molecule type" value="Genomic_DNA"/>
</dbReference>
<accession>A0A1V0SC28</accession>
<sequence>MSIDHNDDIDLTYLPYESNNCDIQSVITIDTNSDVESNLSQINDDSSDDMDIEAYLGKNRNHEHTPFLDIINPIENYSNSTHSFKLKDIVSSISNSHNMTVDNSNFCNYILCFVFITTCLTTFMVIL</sequence>
<keyword evidence="1" id="KW-0472">Membrane</keyword>
<feature type="transmembrane region" description="Helical" evidence="1">
    <location>
        <begin position="106"/>
        <end position="126"/>
    </location>
</feature>
<protein>
    <submittedName>
        <fullName evidence="2">Uncharacterized protein</fullName>
    </submittedName>
</protein>
<gene>
    <name evidence="2" type="ORF">Catovirus_2_157</name>
</gene>
<keyword evidence="1" id="KW-0812">Transmembrane</keyword>
<evidence type="ECO:0000313" key="2">
    <source>
        <dbReference type="EMBL" id="ARF09208.1"/>
    </source>
</evidence>
<organism evidence="2">
    <name type="scientific">Catovirus CTV1</name>
    <dbReference type="NCBI Taxonomy" id="1977631"/>
    <lineage>
        <taxon>Viruses</taxon>
        <taxon>Varidnaviria</taxon>
        <taxon>Bamfordvirae</taxon>
        <taxon>Nucleocytoviricota</taxon>
        <taxon>Megaviricetes</taxon>
        <taxon>Imitervirales</taxon>
        <taxon>Mimiviridae</taxon>
        <taxon>Klosneuvirinae</taxon>
        <taxon>Catovirus</taxon>
    </lineage>
</organism>
<reference evidence="2" key="1">
    <citation type="journal article" date="2017" name="Science">
        <title>Giant viruses with an expanded complement of translation system components.</title>
        <authorList>
            <person name="Schulz F."/>
            <person name="Yutin N."/>
            <person name="Ivanova N.N."/>
            <person name="Ortega D.R."/>
            <person name="Lee T.K."/>
            <person name="Vierheilig J."/>
            <person name="Daims H."/>
            <person name="Horn M."/>
            <person name="Wagner M."/>
            <person name="Jensen G.J."/>
            <person name="Kyrpides N.C."/>
            <person name="Koonin E.V."/>
            <person name="Woyke T."/>
        </authorList>
    </citation>
    <scope>NUCLEOTIDE SEQUENCE</scope>
    <source>
        <strain evidence="2">CTV1</strain>
    </source>
</reference>
<name>A0A1V0SC28_9VIRU</name>
<evidence type="ECO:0000256" key="1">
    <source>
        <dbReference type="SAM" id="Phobius"/>
    </source>
</evidence>
<proteinExistence type="predicted"/>